<dbReference type="Gene3D" id="3.40.640.10">
    <property type="entry name" value="Type I PLP-dependent aspartate aminotransferase-like (Major domain)"/>
    <property type="match status" value="1"/>
</dbReference>
<dbReference type="Gene3D" id="3.90.1150.10">
    <property type="entry name" value="Aspartate Aminotransferase, domain 1"/>
    <property type="match status" value="1"/>
</dbReference>
<organism evidence="8 9">
    <name type="scientific">Coprothermobacter proteolyticus (strain ATCC 35245 / DSM 5265 / OCM 4 / BT)</name>
    <dbReference type="NCBI Taxonomy" id="309798"/>
    <lineage>
        <taxon>Bacteria</taxon>
        <taxon>Pseudomonadati</taxon>
        <taxon>Coprothermobacterota</taxon>
        <taxon>Coprothermobacteria</taxon>
        <taxon>Coprothermobacterales</taxon>
        <taxon>Coprothermobacteraceae</taxon>
        <taxon>Coprothermobacter</taxon>
    </lineage>
</organism>
<evidence type="ECO:0000313" key="9">
    <source>
        <dbReference type="Proteomes" id="UP000001732"/>
    </source>
</evidence>
<dbReference type="KEGG" id="cpo:COPRO5265_0556"/>
<dbReference type="Proteomes" id="UP000001732">
    <property type="component" value="Chromosome"/>
</dbReference>
<comment type="subunit">
    <text evidence="3">Homodimer.</text>
</comment>
<evidence type="ECO:0000256" key="4">
    <source>
        <dbReference type="ARBA" id="ARBA00022576"/>
    </source>
</evidence>
<dbReference type="GO" id="GO:0030170">
    <property type="term" value="F:pyridoxal phosphate binding"/>
    <property type="evidence" value="ECO:0007669"/>
    <property type="project" value="InterPro"/>
</dbReference>
<protein>
    <submittedName>
        <fullName evidence="8">Aminotransferase, class I</fullName>
    </submittedName>
</protein>
<dbReference type="SUPFAM" id="SSF53383">
    <property type="entry name" value="PLP-dependent transferases"/>
    <property type="match status" value="1"/>
</dbReference>
<dbReference type="InterPro" id="IPR015421">
    <property type="entry name" value="PyrdxlP-dep_Trfase_major"/>
</dbReference>
<evidence type="ECO:0000313" key="8">
    <source>
        <dbReference type="EMBL" id="ACI16994.1"/>
    </source>
</evidence>
<evidence type="ECO:0000256" key="3">
    <source>
        <dbReference type="ARBA" id="ARBA00011738"/>
    </source>
</evidence>
<name>B5Y814_COPPD</name>
<accession>B5Y814</accession>
<comment type="cofactor">
    <cofactor evidence="1">
        <name>pyridoxal 5'-phosphate</name>
        <dbReference type="ChEBI" id="CHEBI:597326"/>
    </cofactor>
</comment>
<dbReference type="Pfam" id="PF00155">
    <property type="entry name" value="Aminotran_1_2"/>
    <property type="match status" value="1"/>
</dbReference>
<proteinExistence type="inferred from homology"/>
<dbReference type="STRING" id="309798.COPRO5265_0556"/>
<evidence type="ECO:0000256" key="2">
    <source>
        <dbReference type="ARBA" id="ARBA00007441"/>
    </source>
</evidence>
<dbReference type="GO" id="GO:1901605">
    <property type="term" value="P:alpha-amino acid metabolic process"/>
    <property type="evidence" value="ECO:0007669"/>
    <property type="project" value="TreeGrafter"/>
</dbReference>
<dbReference type="eggNOG" id="COG1167">
    <property type="taxonomic scope" value="Bacteria"/>
</dbReference>
<dbReference type="GO" id="GO:0008483">
    <property type="term" value="F:transaminase activity"/>
    <property type="evidence" value="ECO:0007669"/>
    <property type="project" value="UniProtKB-KW"/>
</dbReference>
<comment type="similarity">
    <text evidence="2">Belongs to the class-I pyridoxal-phosphate-dependent aminotransferase family.</text>
</comment>
<keyword evidence="6" id="KW-0663">Pyridoxal phosphate</keyword>
<dbReference type="OrthoDB" id="9804020at2"/>
<dbReference type="InterPro" id="IPR015424">
    <property type="entry name" value="PyrdxlP-dep_Trfase"/>
</dbReference>
<evidence type="ECO:0000256" key="1">
    <source>
        <dbReference type="ARBA" id="ARBA00001933"/>
    </source>
</evidence>
<evidence type="ECO:0000256" key="6">
    <source>
        <dbReference type="ARBA" id="ARBA00022898"/>
    </source>
</evidence>
<dbReference type="HOGENOM" id="CLU_017584_0_6_9"/>
<evidence type="ECO:0000259" key="7">
    <source>
        <dbReference type="Pfam" id="PF00155"/>
    </source>
</evidence>
<keyword evidence="9" id="KW-1185">Reference proteome</keyword>
<dbReference type="InterPro" id="IPR015422">
    <property type="entry name" value="PyrdxlP-dep_Trfase_small"/>
</dbReference>
<dbReference type="InterPro" id="IPR004839">
    <property type="entry name" value="Aminotransferase_I/II_large"/>
</dbReference>
<keyword evidence="4 8" id="KW-0032">Aminotransferase</keyword>
<dbReference type="EMBL" id="CP001145">
    <property type="protein sequence ID" value="ACI16994.1"/>
    <property type="molecule type" value="Genomic_DNA"/>
</dbReference>
<feature type="domain" description="Aminotransferase class I/classII large" evidence="7">
    <location>
        <begin position="46"/>
        <end position="393"/>
    </location>
</feature>
<dbReference type="CDD" id="cd00609">
    <property type="entry name" value="AAT_like"/>
    <property type="match status" value="1"/>
</dbReference>
<dbReference type="PANTHER" id="PTHR42790">
    <property type="entry name" value="AMINOTRANSFERASE"/>
    <property type="match status" value="1"/>
</dbReference>
<dbReference type="InterPro" id="IPR050859">
    <property type="entry name" value="Class-I_PLP-dep_aminotransf"/>
</dbReference>
<reference evidence="8 9" key="2">
    <citation type="journal article" date="2014" name="Genome Announc.">
        <title>Complete Genome Sequence of Coprothermobacter proteolyticus DSM 5265.</title>
        <authorList>
            <person name="Alexiev A."/>
            <person name="Coil D.A."/>
            <person name="Badger J.H."/>
            <person name="Enticknap J."/>
            <person name="Ward N."/>
            <person name="Robb F.T."/>
            <person name="Eisen J.A."/>
        </authorList>
    </citation>
    <scope>NUCLEOTIDE SEQUENCE [LARGE SCALE GENOMIC DNA]</scope>
    <source>
        <strain evidence="9">ATCC 35245 / DSM 5265 / OCM 4 / BT</strain>
    </source>
</reference>
<keyword evidence="5 8" id="KW-0808">Transferase</keyword>
<sequence length="406" mass="45970">MEPKDFISKRGASLKPSAIREIFKYSGDPSFISFAGGYPDPDVFPVEELKEVSVEALDKYAKKALQYSATEGVPELRQYLVKFMEEEENVKGLGEENIIITTASQQSLFLVGLVLIDPGDVVMVEAPTYLGALSAFDPFEPDYVSVPTDDDGIIPEKLEEMVIDLKKKGKKVKFLYVIPTFQNPAGYTLSLERRKRIVEIAEEQDFLIVEDDPYSYLVYEGERPPCVKSFDNSDHVIYLSTFSKTFVPGFRLGWIVAHKDIIRRIAISKQAADLCTGAYMQYITYLYMQKGHFMKHIEAMRDIYKVKHAAMLEALDKYMSDIPGVYWSKPKGGFFVWLVLPETVDCDQLFDKAIEHKVVYVRGSAFFADGQGKNTARLNFSQPKVEDIDKGIKILADVIKETMGVK</sequence>
<evidence type="ECO:0000256" key="5">
    <source>
        <dbReference type="ARBA" id="ARBA00022679"/>
    </source>
</evidence>
<reference evidence="9" key="1">
    <citation type="submission" date="2008-08" db="EMBL/GenBank/DDBJ databases">
        <title>The complete genome sequence of Coprothermobacter proteolyticus strain ATCC 5245 / DSM 5265 / BT.</title>
        <authorList>
            <person name="Dodson R.J."/>
            <person name="Durkin A.S."/>
            <person name="Wu M."/>
            <person name="Eisen J."/>
            <person name="Sutton G."/>
        </authorList>
    </citation>
    <scope>NUCLEOTIDE SEQUENCE [LARGE SCALE GENOMIC DNA]</scope>
    <source>
        <strain evidence="9">ATCC 35245 / DSM 5265 / OCM 4 / BT</strain>
    </source>
</reference>
<dbReference type="AlphaFoldDB" id="B5Y814"/>
<dbReference type="PANTHER" id="PTHR42790:SF19">
    <property type="entry name" value="KYNURENINE_ALPHA-AMINOADIPATE AMINOTRANSFERASE, MITOCHONDRIAL"/>
    <property type="match status" value="1"/>
</dbReference>
<dbReference type="RefSeq" id="WP_012543646.1">
    <property type="nucleotide sequence ID" value="NC_011295.1"/>
</dbReference>
<dbReference type="FunFam" id="3.40.640.10:FF:000053">
    <property type="entry name" value="Aminotransferase, class I"/>
    <property type="match status" value="1"/>
</dbReference>
<gene>
    <name evidence="8" type="ordered locus">COPRO5265_0556</name>
</gene>